<feature type="region of interest" description="Disordered" evidence="1">
    <location>
        <begin position="95"/>
        <end position="116"/>
    </location>
</feature>
<evidence type="ECO:0000259" key="2">
    <source>
        <dbReference type="PROSITE" id="PS50878"/>
    </source>
</evidence>
<gene>
    <name evidence="3" type="ORF">DHEL01_v212685</name>
</gene>
<dbReference type="InterPro" id="IPR000477">
    <property type="entry name" value="RT_dom"/>
</dbReference>
<dbReference type="AlphaFoldDB" id="A0A2P5HF95"/>
<accession>A0A2P5HF95</accession>
<dbReference type="EMBL" id="MAVT02002914">
    <property type="protein sequence ID" value="POS68922.1"/>
    <property type="molecule type" value="Genomic_DNA"/>
</dbReference>
<evidence type="ECO:0000256" key="1">
    <source>
        <dbReference type="SAM" id="MobiDB-lite"/>
    </source>
</evidence>
<evidence type="ECO:0000313" key="3">
    <source>
        <dbReference type="EMBL" id="POS68922.1"/>
    </source>
</evidence>
<feature type="compositionally biased region" description="Basic and acidic residues" evidence="1">
    <location>
        <begin position="95"/>
        <end position="107"/>
    </location>
</feature>
<feature type="domain" description="Reverse transcriptase" evidence="2">
    <location>
        <begin position="266"/>
        <end position="577"/>
    </location>
</feature>
<protein>
    <submittedName>
        <fullName evidence="3">Zinc knuckle</fullName>
    </submittedName>
</protein>
<dbReference type="PANTHER" id="PTHR33481:SF1">
    <property type="entry name" value="ENDONUCLEASE_EXONUCLEASE_PHOSPHATASE DOMAIN-CONTAINING PROTEIN-RELATED"/>
    <property type="match status" value="1"/>
</dbReference>
<comment type="caution">
    <text evidence="3">The sequence shown here is derived from an EMBL/GenBank/DDBJ whole genome shotgun (WGS) entry which is preliminary data.</text>
</comment>
<feature type="region of interest" description="Disordered" evidence="1">
    <location>
        <begin position="333"/>
        <end position="355"/>
    </location>
</feature>
<sequence length="1024" mass="115682">MPSNRTDLIQSPGMDRKVTRLPLVGFLVSKRIDHSCYTVKEHSGPNENLAATLTLETDIGAIEIHNVYNPEGMNADKVSQLIDIDALRDTREQDATDHNTWRDHVDPAPKGSRLPGAAVRSSTIDLMFASQALAEYVPKDQWRVMPVAAFKYDHHLIGATILTCPNTLLSPRFCWNLDPGTTRDLQELVKANFAQLSTETALNDEASTEEFAVRCSDALKHAALQCVPTLHPLTNRLDTQHQIRTGSNPIKQRTPIKFFPSTRKRRRKKFRKMLSKLDSCGLYRVSRQSAKWRKPRPLPHMPSLVKRQSTADGTREEPVERGYEEGRHFFTTIHGPNTGDLRNPSPPRMPDESLLGNSDESVRVLRSKEVSKIYILNHVYTAWSIGQKLTVMGLDITGAYPRVNSDRLLEAMARKNVPAWIILFVFSWLYESQTDLHLPGRRPEGFFISLGIPQGSSLSPILFLFFASGLLQIDLYHGLYGASASMVSFVDDTYLIVRSSKFRKNCDALKTLHDRVLTWAQANDVEFAPHKYGLLHFERQPKNRCTELPNIPGLTPKHLEPPKGYKVPHLRTLGVIVDSELKWGAHIEYITRKVQFQQHLFGQISQTQSGPNLHQMRQLYMAKVLPIFSYACGAWYLPRETCPTYMMCNIVMRKLDIAHQAFLLAVSGGMKNTTVQVIFKELHVHRMSIFLEKIATAQRARELDTPQHRELCLIRMRAWASNRAHKEKLHPYYHSDKIARALLDSAFELPPVKGPRHHDLGLKGRLKELVRERAEAKSRAAWEQHKAQYINNRENRRIPPAYSDPQGWGSHNLDRYASLPRHQSSMLFQCRAERAAVNATLYVMRVHKDSEDLSKDTPSCPCGHPKQTIEHLFSYCPDLEEARAGELVLKLGTKNVDELLEKYPAEASAFAVRHFGICKNTDVPLFLPQPVEEEEEAAAAAAAAELEAKGDKKRKRKREGEGGGHGPKRPAKSQKIGGAGGAGPGKDGFGVKEPGARYVKPKSARHRAYKARRWKKDCGQNTNG</sequence>
<dbReference type="InParanoid" id="A0A2P5HF95"/>
<dbReference type="PANTHER" id="PTHR33481">
    <property type="entry name" value="REVERSE TRANSCRIPTASE"/>
    <property type="match status" value="1"/>
</dbReference>
<keyword evidence="4" id="KW-1185">Reference proteome</keyword>
<dbReference type="STRING" id="158607.A0A2P5HF95"/>
<dbReference type="OrthoDB" id="5245605at2759"/>
<feature type="compositionally biased region" description="Basic residues" evidence="1">
    <location>
        <begin position="999"/>
        <end position="1015"/>
    </location>
</feature>
<feature type="region of interest" description="Disordered" evidence="1">
    <location>
        <begin position="291"/>
        <end position="320"/>
    </location>
</feature>
<dbReference type="Proteomes" id="UP000094444">
    <property type="component" value="Unassembled WGS sequence"/>
</dbReference>
<reference evidence="3" key="1">
    <citation type="submission" date="2017-09" db="EMBL/GenBank/DDBJ databases">
        <title>Polyketide synthases of a Diaporthe helianthi virulent isolate.</title>
        <authorList>
            <person name="Baroncelli R."/>
        </authorList>
    </citation>
    <scope>NUCLEOTIDE SEQUENCE [LARGE SCALE GENOMIC DNA]</scope>
    <source>
        <strain evidence="3">7/96</strain>
    </source>
</reference>
<organism evidence="3 4">
    <name type="scientific">Diaporthe helianthi</name>
    <dbReference type="NCBI Taxonomy" id="158607"/>
    <lineage>
        <taxon>Eukaryota</taxon>
        <taxon>Fungi</taxon>
        <taxon>Dikarya</taxon>
        <taxon>Ascomycota</taxon>
        <taxon>Pezizomycotina</taxon>
        <taxon>Sordariomycetes</taxon>
        <taxon>Sordariomycetidae</taxon>
        <taxon>Diaporthales</taxon>
        <taxon>Diaporthaceae</taxon>
        <taxon>Diaporthe</taxon>
    </lineage>
</organism>
<evidence type="ECO:0000313" key="4">
    <source>
        <dbReference type="Proteomes" id="UP000094444"/>
    </source>
</evidence>
<feature type="region of interest" description="Disordered" evidence="1">
    <location>
        <begin position="943"/>
        <end position="1024"/>
    </location>
</feature>
<name>A0A2P5HF95_DIAHE</name>
<dbReference type="Pfam" id="PF00078">
    <property type="entry name" value="RVT_1"/>
    <property type="match status" value="1"/>
</dbReference>
<proteinExistence type="predicted"/>
<feature type="compositionally biased region" description="Gly residues" evidence="1">
    <location>
        <begin position="977"/>
        <end position="988"/>
    </location>
</feature>
<dbReference type="PROSITE" id="PS50878">
    <property type="entry name" value="RT_POL"/>
    <property type="match status" value="1"/>
</dbReference>